<keyword evidence="2 5" id="KW-0808">Transferase</keyword>
<evidence type="ECO:0000313" key="7">
    <source>
        <dbReference type="Proteomes" id="UP000013893"/>
    </source>
</evidence>
<dbReference type="GO" id="GO:0005737">
    <property type="term" value="C:cytoplasm"/>
    <property type="evidence" value="ECO:0007669"/>
    <property type="project" value="UniProtKB-SubCell"/>
</dbReference>
<dbReference type="GO" id="GO:0070038">
    <property type="term" value="F:rRNA (pseudouridine-N3-)-methyltransferase activity"/>
    <property type="evidence" value="ECO:0007669"/>
    <property type="project" value="UniProtKB-UniRule"/>
</dbReference>
<dbReference type="RefSeq" id="WP_015641704.1">
    <property type="nucleotide sequence ID" value="NC_021219.1"/>
</dbReference>
<evidence type="ECO:0000256" key="2">
    <source>
        <dbReference type="ARBA" id="ARBA00022679"/>
    </source>
</evidence>
<dbReference type="HAMAP" id="MF_00658">
    <property type="entry name" value="23SrRNA_methyltr_H"/>
    <property type="match status" value="1"/>
</dbReference>
<dbReference type="EMBL" id="CP005957">
    <property type="protein sequence ID" value="AGL62254.1"/>
    <property type="molecule type" value="Genomic_DNA"/>
</dbReference>
<evidence type="ECO:0000256" key="5">
    <source>
        <dbReference type="HAMAP-Rule" id="MF_00658"/>
    </source>
</evidence>
<dbReference type="PATRIC" id="fig|1332188.3.peg.539"/>
<comment type="similarity">
    <text evidence="4 5">Belongs to the RNA methyltransferase RlmH family.</text>
</comment>
<evidence type="ECO:0000256" key="1">
    <source>
        <dbReference type="ARBA" id="ARBA00022603"/>
    </source>
</evidence>
<dbReference type="HOGENOM" id="CLU_100552_2_0_0"/>
<feature type="binding site" evidence="5">
    <location>
        <position position="99"/>
    </location>
    <ligand>
        <name>S-adenosyl-L-methionine</name>
        <dbReference type="ChEBI" id="CHEBI:59789"/>
    </ligand>
</feature>
<keyword evidence="1 5" id="KW-0489">Methyltransferase</keyword>
<keyword evidence="5" id="KW-0963">Cytoplasm</keyword>
<sequence length="151" mass="17107">MITLVTVGKKHDALLVDAIQRYQQRLRAPWNVKWEVLPHSSMNALKAVQEESRRILKRIQPSDYVILLDENGLPVDSPAMSRVLKQQLASSRHVSIVIGGAYGVSSALKERANSSWSLSPLVFPHQLVRLIIIEQLYRAQSIANHTPYHHD</sequence>
<protein>
    <recommendedName>
        <fullName evidence="5">Ribosomal RNA large subunit methyltransferase H</fullName>
        <ecNumber evidence="5">2.1.1.177</ecNumber>
    </recommendedName>
    <alternativeName>
        <fullName evidence="5">23S rRNA (pseudouridine1915-N3)-methyltransferase</fullName>
    </alternativeName>
    <alternativeName>
        <fullName evidence="5">23S rRNA m3Psi1915 methyltransferase</fullName>
    </alternativeName>
    <alternativeName>
        <fullName evidence="5">rRNA (pseudouridine-N3-)-methyltransferase RlmH</fullName>
    </alternativeName>
</protein>
<dbReference type="InterPro" id="IPR003742">
    <property type="entry name" value="RlmH-like"/>
</dbReference>
<comment type="subcellular location">
    <subcellularLocation>
        <location evidence="5">Cytoplasm</location>
    </subcellularLocation>
</comment>
<dbReference type="AlphaFoldDB" id="R4PMX6"/>
<dbReference type="InterPro" id="IPR029028">
    <property type="entry name" value="Alpha/beta_knot_MTases"/>
</dbReference>
<proteinExistence type="inferred from homology"/>
<dbReference type="KEGG" id="saal:L336_0551"/>
<dbReference type="PANTHER" id="PTHR33603:SF1">
    <property type="entry name" value="RIBOSOMAL RNA LARGE SUBUNIT METHYLTRANSFERASE H"/>
    <property type="match status" value="1"/>
</dbReference>
<keyword evidence="5" id="KW-0698">rRNA processing</keyword>
<feature type="binding site" evidence="5">
    <location>
        <begin position="118"/>
        <end position="123"/>
    </location>
    <ligand>
        <name>S-adenosyl-L-methionine</name>
        <dbReference type="ChEBI" id="CHEBI:59789"/>
    </ligand>
</feature>
<dbReference type="InterPro" id="IPR029026">
    <property type="entry name" value="tRNA_m1G_MTases_N"/>
</dbReference>
<organism evidence="6 7">
    <name type="scientific">Candidatus Saccharimonas aalborgensis</name>
    <dbReference type="NCBI Taxonomy" id="1332188"/>
    <lineage>
        <taxon>Bacteria</taxon>
        <taxon>Candidatus Saccharimonadota</taxon>
        <taxon>Candidatus Saccharimonadia</taxon>
        <taxon>Candidatus Saccharimonadales</taxon>
        <taxon>Candidatus Saccharimonadaceae</taxon>
        <taxon>Candidatus Saccharimonas</taxon>
    </lineage>
</organism>
<dbReference type="STRING" id="1332188.L336_0551"/>
<dbReference type="EC" id="2.1.1.177" evidence="5"/>
<comment type="function">
    <text evidence="5">Specifically methylates the pseudouridine at position 1915 (m3Psi1915) in 23S rRNA.</text>
</comment>
<comment type="subunit">
    <text evidence="5">Homodimer.</text>
</comment>
<accession>R4PMX6</accession>
<dbReference type="PANTHER" id="PTHR33603">
    <property type="entry name" value="METHYLTRANSFERASE"/>
    <property type="match status" value="1"/>
</dbReference>
<evidence type="ECO:0000256" key="4">
    <source>
        <dbReference type="ARBA" id="ARBA00038303"/>
    </source>
</evidence>
<dbReference type="PIRSF" id="PIRSF004505">
    <property type="entry name" value="MT_bac"/>
    <property type="match status" value="1"/>
</dbReference>
<evidence type="ECO:0000256" key="3">
    <source>
        <dbReference type="ARBA" id="ARBA00022691"/>
    </source>
</evidence>
<dbReference type="OrthoDB" id="9806643at2"/>
<keyword evidence="7" id="KW-1185">Reference proteome</keyword>
<dbReference type="Pfam" id="PF02590">
    <property type="entry name" value="SPOUT_MTase"/>
    <property type="match status" value="1"/>
</dbReference>
<keyword evidence="3 5" id="KW-0949">S-adenosyl-L-methionine</keyword>
<dbReference type="CDD" id="cd18081">
    <property type="entry name" value="RlmH-like"/>
    <property type="match status" value="1"/>
</dbReference>
<comment type="catalytic activity">
    <reaction evidence="5">
        <text>pseudouridine(1915) in 23S rRNA + S-adenosyl-L-methionine = N(3)-methylpseudouridine(1915) in 23S rRNA + S-adenosyl-L-homocysteine + H(+)</text>
        <dbReference type="Rhea" id="RHEA:42752"/>
        <dbReference type="Rhea" id="RHEA-COMP:10221"/>
        <dbReference type="Rhea" id="RHEA-COMP:10222"/>
        <dbReference type="ChEBI" id="CHEBI:15378"/>
        <dbReference type="ChEBI" id="CHEBI:57856"/>
        <dbReference type="ChEBI" id="CHEBI:59789"/>
        <dbReference type="ChEBI" id="CHEBI:65314"/>
        <dbReference type="ChEBI" id="CHEBI:74486"/>
        <dbReference type="EC" id="2.1.1.177"/>
    </reaction>
</comment>
<evidence type="ECO:0000313" key="6">
    <source>
        <dbReference type="EMBL" id="AGL62254.1"/>
    </source>
</evidence>
<dbReference type="Proteomes" id="UP000013893">
    <property type="component" value="Chromosome"/>
</dbReference>
<dbReference type="Gene3D" id="3.40.1280.10">
    <property type="match status" value="1"/>
</dbReference>
<reference evidence="6 7" key="1">
    <citation type="journal article" date="2013" name="Nat. Biotechnol.">
        <title>Genome sequences of rare, uncultured bacteria obtained by differential coverage binning of multiple metagenomes.</title>
        <authorList>
            <person name="Albertsen M."/>
            <person name="Hugenholtz P."/>
            <person name="Skarshewski A."/>
            <person name="Nielsen K.L."/>
            <person name="Tyson G.W."/>
            <person name="Nielsen P.H."/>
        </authorList>
    </citation>
    <scope>NUCLEOTIDE SEQUENCE [LARGE SCALE GENOMIC DNA]</scope>
    <source>
        <strain evidence="6">TM71</strain>
    </source>
</reference>
<feature type="binding site" evidence="5">
    <location>
        <position position="68"/>
    </location>
    <ligand>
        <name>S-adenosyl-L-methionine</name>
        <dbReference type="ChEBI" id="CHEBI:59789"/>
    </ligand>
</feature>
<name>R4PMX6_9BACT</name>
<dbReference type="SUPFAM" id="SSF75217">
    <property type="entry name" value="alpha/beta knot"/>
    <property type="match status" value="1"/>
</dbReference>
<gene>
    <name evidence="5 6" type="primary">rlmH</name>
    <name evidence="6" type="ORF">L336_0551</name>
</gene>